<reference evidence="2 3" key="1">
    <citation type="submission" date="2014-01" db="EMBL/GenBank/DDBJ databases">
        <authorList>
            <consortium name="DOE Joint Genome Institute"/>
            <person name="Anderson I."/>
            <person name="Huntemann M."/>
            <person name="Han J."/>
            <person name="Chen A."/>
            <person name="Kyrpides N."/>
            <person name="Mavromatis K."/>
            <person name="Markowitz V."/>
            <person name="Palaniappan K."/>
            <person name="Ivanova N."/>
            <person name="Schaumberg A."/>
            <person name="Pati A."/>
            <person name="Liolios K."/>
            <person name="Nordberg H.P."/>
            <person name="Cantor M.N."/>
            <person name="Hua S.X."/>
            <person name="Woyke T."/>
        </authorList>
    </citation>
    <scope>NUCLEOTIDE SEQUENCE [LARGE SCALE GENOMIC DNA]</scope>
    <source>
        <strain evidence="2 3">XH-48</strain>
        <plasmid evidence="3">4</plasmid>
    </source>
</reference>
<feature type="transmembrane region" description="Helical" evidence="1">
    <location>
        <begin position="36"/>
        <end position="55"/>
    </location>
</feature>
<dbReference type="HOGENOM" id="CLU_1485853_0_0_2"/>
<accession>W0JYK5</accession>
<organism evidence="2 3">
    <name type="scientific">Halostagnicola larsenii XH-48</name>
    <dbReference type="NCBI Taxonomy" id="797299"/>
    <lineage>
        <taxon>Archaea</taxon>
        <taxon>Methanobacteriati</taxon>
        <taxon>Methanobacteriota</taxon>
        <taxon>Stenosarchaea group</taxon>
        <taxon>Halobacteria</taxon>
        <taxon>Halobacteriales</taxon>
        <taxon>Natrialbaceae</taxon>
        <taxon>Halostagnicola</taxon>
    </lineage>
</organism>
<feature type="transmembrane region" description="Helical" evidence="1">
    <location>
        <begin position="146"/>
        <end position="170"/>
    </location>
</feature>
<geneLocation type="plasmid" evidence="2">
    <name>unnamed</name>
</geneLocation>
<dbReference type="Proteomes" id="UP000019024">
    <property type="component" value="Plasmid unnamed3"/>
</dbReference>
<keyword evidence="2" id="KW-0614">Plasmid</keyword>
<dbReference type="KEGG" id="hlr:HALLA_20425"/>
<proteinExistence type="predicted"/>
<evidence type="ECO:0000313" key="2">
    <source>
        <dbReference type="EMBL" id="AHG02270.1"/>
    </source>
</evidence>
<feature type="transmembrane region" description="Helical" evidence="1">
    <location>
        <begin position="6"/>
        <end position="24"/>
    </location>
</feature>
<sequence length="181" mass="19452">MLGSDELTLAVVAFLSATLVVIPAVVSARRPSDSRLFPAAVGAGYAVICLALWGVTRSVTGVSLPVKRDVVAVIAVFSVCSLFLCFNAAIPVYAYRRERLVTPLVWAFLTTTAMLAAFFTVPNESGVLTYKLVPLPMTLVTEVDPLFVYTGYVPVSLGGMLIVGVVELVCRKQFGVFFLRV</sequence>
<feature type="transmembrane region" description="Helical" evidence="1">
    <location>
        <begin position="100"/>
        <end position="121"/>
    </location>
</feature>
<gene>
    <name evidence="2" type="ORF">HALLA_20425</name>
</gene>
<feature type="transmembrane region" description="Helical" evidence="1">
    <location>
        <begin position="70"/>
        <end position="93"/>
    </location>
</feature>
<dbReference type="EMBL" id="CP007058">
    <property type="protein sequence ID" value="AHG02270.1"/>
    <property type="molecule type" value="Genomic_DNA"/>
</dbReference>
<protein>
    <submittedName>
        <fullName evidence="2">Uncharacterized protein</fullName>
    </submittedName>
</protein>
<evidence type="ECO:0000256" key="1">
    <source>
        <dbReference type="SAM" id="Phobius"/>
    </source>
</evidence>
<name>W0JYK5_9EURY</name>
<dbReference type="AlphaFoldDB" id="W0JYK5"/>
<evidence type="ECO:0000313" key="3">
    <source>
        <dbReference type="Proteomes" id="UP000019024"/>
    </source>
</evidence>
<keyword evidence="1" id="KW-0472">Membrane</keyword>
<keyword evidence="1" id="KW-1133">Transmembrane helix</keyword>
<keyword evidence="3" id="KW-1185">Reference proteome</keyword>
<keyword evidence="1" id="KW-0812">Transmembrane</keyword>